<dbReference type="SUPFAM" id="SSF55729">
    <property type="entry name" value="Acyl-CoA N-acyltransferases (Nat)"/>
    <property type="match status" value="1"/>
</dbReference>
<comment type="caution">
    <text evidence="5">The sequence shown here is derived from an EMBL/GenBank/DDBJ whole genome shotgun (WGS) entry which is preliminary data.</text>
</comment>
<dbReference type="EMBL" id="CAJOBZ010000001">
    <property type="protein sequence ID" value="CAF4745963.1"/>
    <property type="molecule type" value="Genomic_DNA"/>
</dbReference>
<evidence type="ECO:0000313" key="5">
    <source>
        <dbReference type="EMBL" id="CAF4745963.1"/>
    </source>
</evidence>
<gene>
    <name evidence="5" type="ORF">PMACD_LOCUS354</name>
</gene>
<dbReference type="GO" id="GO:0005874">
    <property type="term" value="C:microtubule"/>
    <property type="evidence" value="ECO:0007669"/>
    <property type="project" value="InterPro"/>
</dbReference>
<keyword evidence="6" id="KW-1185">Reference proteome</keyword>
<dbReference type="GO" id="GO:0070507">
    <property type="term" value="P:regulation of microtubule cytoskeleton organization"/>
    <property type="evidence" value="ECO:0007669"/>
    <property type="project" value="UniProtKB-UniRule"/>
</dbReference>
<evidence type="ECO:0000313" key="6">
    <source>
        <dbReference type="Proteomes" id="UP000663880"/>
    </source>
</evidence>
<accession>A0A821L5Z2</accession>
<dbReference type="PROSITE" id="PS51730">
    <property type="entry name" value="GNAT_ATAT"/>
    <property type="match status" value="1"/>
</dbReference>
<dbReference type="OrthoDB" id="447510at2759"/>
<keyword evidence="2 3" id="KW-0012">Acyltransferase</keyword>
<dbReference type="EC" id="2.3.1.108" evidence="3"/>
<comment type="catalytic activity">
    <reaction evidence="3">
        <text>L-lysyl-[alpha-tubulin] + acetyl-CoA = N(6)-acetyl-L-lysyl-[alpha-tubulin] + CoA + H(+)</text>
        <dbReference type="Rhea" id="RHEA:15277"/>
        <dbReference type="Rhea" id="RHEA-COMP:11278"/>
        <dbReference type="Rhea" id="RHEA-COMP:11279"/>
        <dbReference type="ChEBI" id="CHEBI:15378"/>
        <dbReference type="ChEBI" id="CHEBI:29969"/>
        <dbReference type="ChEBI" id="CHEBI:57287"/>
        <dbReference type="ChEBI" id="CHEBI:57288"/>
        <dbReference type="ChEBI" id="CHEBI:61930"/>
        <dbReference type="EC" id="2.3.1.108"/>
    </reaction>
</comment>
<dbReference type="InterPro" id="IPR038746">
    <property type="entry name" value="Atat"/>
</dbReference>
<comment type="function">
    <text evidence="3">Specifically acetylates 'Lys-40' in alpha-tubulin on the lumenal side of microtubules. Promotes microtubule destabilization and accelerates microtubule dynamics; this activity may be independent of acetylation activity. Acetylates alpha-tubulin with a slow enzymatic rate, due to a catalytic site that is not optimized for acetyl transfer. Enters the microtubule through each end and diffuses quickly throughout the lumen of microtubules. Acetylates only long/old microtubules because of its slow acetylation rate since it does not have time to act on dynamically unstable microtubules before the enzyme is released.</text>
</comment>
<evidence type="ECO:0000259" key="4">
    <source>
        <dbReference type="PROSITE" id="PS51730"/>
    </source>
</evidence>
<dbReference type="Proteomes" id="UP000663880">
    <property type="component" value="Unassembled WGS sequence"/>
</dbReference>
<reference evidence="5" key="1">
    <citation type="submission" date="2021-02" db="EMBL/GenBank/DDBJ databases">
        <authorList>
            <person name="Steward A R."/>
        </authorList>
    </citation>
    <scope>NUCLEOTIDE SEQUENCE</scope>
</reference>
<name>A0A821L5Z2_9NEOP</name>
<feature type="domain" description="N-acetyltransferase" evidence="4">
    <location>
        <begin position="2"/>
        <end position="186"/>
    </location>
</feature>
<dbReference type="PANTHER" id="PTHR12327">
    <property type="entry name" value="ALPHA-TUBULIN N-ACETYLTRANSFERASE 1"/>
    <property type="match status" value="1"/>
</dbReference>
<dbReference type="HAMAP" id="MF_03130">
    <property type="entry name" value="mec17"/>
    <property type="match status" value="1"/>
</dbReference>
<evidence type="ECO:0000256" key="3">
    <source>
        <dbReference type="HAMAP-Rule" id="MF_03130"/>
    </source>
</evidence>
<dbReference type="GO" id="GO:0048666">
    <property type="term" value="P:neuron development"/>
    <property type="evidence" value="ECO:0007669"/>
    <property type="project" value="UniProtKB-UniRule"/>
</dbReference>
<dbReference type="CDD" id="cd04301">
    <property type="entry name" value="NAT_SF"/>
    <property type="match status" value="1"/>
</dbReference>
<dbReference type="Gene3D" id="3.40.630.30">
    <property type="match status" value="1"/>
</dbReference>
<feature type="site" description="Crucial for catalytic activity" evidence="3">
    <location>
        <position position="55"/>
    </location>
</feature>
<evidence type="ECO:0000256" key="1">
    <source>
        <dbReference type="ARBA" id="ARBA00022679"/>
    </source>
</evidence>
<feature type="binding site" evidence="3">
    <location>
        <begin position="156"/>
        <end position="165"/>
    </location>
    <ligand>
        <name>acetyl-CoA</name>
        <dbReference type="ChEBI" id="CHEBI:57288"/>
    </ligand>
</feature>
<dbReference type="AlphaFoldDB" id="A0A821L5Z2"/>
<sequence length="326" mass="36646">MMNFTINTVLKQEISKIDHVFLPADFQGNVSQIRLVQEYLKNVVDWIGEKSTKAQGLSKTLTSMDKLRSSEHILYLLKDAEGNNGAGQVIGILKIGVKSLYLHDESLICHKVSPLCILDFYVLEEYQKLGFGKKLFDYMLDDQCTTVDKIAIDNPSLKFENFLQKHYNIGKLLRQHNCFAVSTKFFENVQSINNSTSGRSTPTLAAVGSVGRYAAQQPPSSMNWVIHGGDSTRYNTEIPARPKTTSETNADQSPVIDELKLINEPERTINVPEAKHLERPSSLEVRPVSEQISIDVTSHGSISSHPTPSLTKDGYVDLKYYHNKLW</sequence>
<dbReference type="Pfam" id="PF05301">
    <property type="entry name" value="Acetyltransf_16"/>
    <property type="match status" value="1"/>
</dbReference>
<keyword evidence="1 3" id="KW-0808">Transferase</keyword>
<protein>
    <recommendedName>
        <fullName evidence="3">Alpha-tubulin N-acetyltransferase</fullName>
        <shortName evidence="3">Alpha-TAT</shortName>
        <shortName evidence="3">TAT</shortName>
        <ecNumber evidence="3">2.3.1.108</ecNumber>
    </recommendedName>
    <alternativeName>
        <fullName evidence="3">Acetyltransferase mec-17 homolog</fullName>
    </alternativeName>
</protein>
<organism evidence="5 6">
    <name type="scientific">Pieris macdunnoughi</name>
    <dbReference type="NCBI Taxonomy" id="345717"/>
    <lineage>
        <taxon>Eukaryota</taxon>
        <taxon>Metazoa</taxon>
        <taxon>Ecdysozoa</taxon>
        <taxon>Arthropoda</taxon>
        <taxon>Hexapoda</taxon>
        <taxon>Insecta</taxon>
        <taxon>Pterygota</taxon>
        <taxon>Neoptera</taxon>
        <taxon>Endopterygota</taxon>
        <taxon>Lepidoptera</taxon>
        <taxon>Glossata</taxon>
        <taxon>Ditrysia</taxon>
        <taxon>Papilionoidea</taxon>
        <taxon>Pieridae</taxon>
        <taxon>Pierinae</taxon>
        <taxon>Pieris</taxon>
    </lineage>
</organism>
<dbReference type="InterPro" id="IPR016181">
    <property type="entry name" value="Acyl_CoA_acyltransferase"/>
</dbReference>
<dbReference type="InterPro" id="IPR007965">
    <property type="entry name" value="GNAT_ATAT"/>
</dbReference>
<feature type="binding site" evidence="3">
    <location>
        <begin position="120"/>
        <end position="133"/>
    </location>
    <ligand>
        <name>acetyl-CoA</name>
        <dbReference type="ChEBI" id="CHEBI:57288"/>
    </ligand>
</feature>
<dbReference type="PANTHER" id="PTHR12327:SF0">
    <property type="entry name" value="ALPHA-TUBULIN N-ACETYLTRANSFERASE 1"/>
    <property type="match status" value="1"/>
</dbReference>
<comment type="similarity">
    <text evidence="3">Belongs to the acetyltransferase ATAT1 family.</text>
</comment>
<evidence type="ECO:0000256" key="2">
    <source>
        <dbReference type="ARBA" id="ARBA00023315"/>
    </source>
</evidence>
<dbReference type="GO" id="GO:0019799">
    <property type="term" value="F:tubulin N-acetyltransferase activity"/>
    <property type="evidence" value="ECO:0007669"/>
    <property type="project" value="UniProtKB-UniRule"/>
</dbReference>
<proteinExistence type="inferred from homology"/>